<keyword evidence="1" id="KW-0695">RNA-directed DNA polymerase</keyword>
<reference evidence="2" key="1">
    <citation type="submission" date="2017-11" db="EMBL/GenBank/DDBJ databases">
        <authorList>
            <person name="Lima N.C."/>
            <person name="Parody-Merino A.M."/>
            <person name="Battley P.F."/>
            <person name="Fidler A.E."/>
            <person name="Prosdocimi F."/>
        </authorList>
    </citation>
    <scope>NUCLEOTIDE SEQUENCE [LARGE SCALE GENOMIC DNA]</scope>
</reference>
<name>A0A2I0TYQ8_LIMLA</name>
<sequence>MNIFVGDMDSGIEYTLSKFAEDTKLCGMVDGLEGRGAIQRDLNRLERWAHANLMKFNQAKCRVLYLGCGNPRHKYRLGGQWVESSPEEKDSVVLVDEKLHMSW</sequence>
<protein>
    <submittedName>
        <fullName evidence="1">Rna-directed dna polymerase from mobile element jockey-like</fullName>
    </submittedName>
</protein>
<keyword evidence="1" id="KW-0548">Nucleotidyltransferase</keyword>
<dbReference type="PANTHER" id="PTHR33332">
    <property type="entry name" value="REVERSE TRANSCRIPTASE DOMAIN-CONTAINING PROTEIN"/>
    <property type="match status" value="1"/>
</dbReference>
<evidence type="ECO:0000313" key="1">
    <source>
        <dbReference type="EMBL" id="PKU38912.1"/>
    </source>
</evidence>
<evidence type="ECO:0000313" key="2">
    <source>
        <dbReference type="Proteomes" id="UP000233556"/>
    </source>
</evidence>
<dbReference type="AlphaFoldDB" id="A0A2I0TYQ8"/>
<keyword evidence="2" id="KW-1185">Reference proteome</keyword>
<keyword evidence="1" id="KW-0808">Transferase</keyword>
<dbReference type="Proteomes" id="UP000233556">
    <property type="component" value="Unassembled WGS sequence"/>
</dbReference>
<reference evidence="2" key="2">
    <citation type="submission" date="2017-12" db="EMBL/GenBank/DDBJ databases">
        <title>Genome sequence of the Bar-tailed Godwit (Limosa lapponica baueri).</title>
        <authorList>
            <person name="Lima N.C.B."/>
            <person name="Parody-Merino A.M."/>
            <person name="Battley P.F."/>
            <person name="Fidler A.E."/>
            <person name="Prosdocimi F."/>
        </authorList>
    </citation>
    <scope>NUCLEOTIDE SEQUENCE [LARGE SCALE GENOMIC DNA]</scope>
</reference>
<dbReference type="EMBL" id="KZ506619">
    <property type="protein sequence ID" value="PKU38912.1"/>
    <property type="molecule type" value="Genomic_DNA"/>
</dbReference>
<organism evidence="1 2">
    <name type="scientific">Limosa lapponica baueri</name>
    <dbReference type="NCBI Taxonomy" id="1758121"/>
    <lineage>
        <taxon>Eukaryota</taxon>
        <taxon>Metazoa</taxon>
        <taxon>Chordata</taxon>
        <taxon>Craniata</taxon>
        <taxon>Vertebrata</taxon>
        <taxon>Euteleostomi</taxon>
        <taxon>Archelosauria</taxon>
        <taxon>Archosauria</taxon>
        <taxon>Dinosauria</taxon>
        <taxon>Saurischia</taxon>
        <taxon>Theropoda</taxon>
        <taxon>Coelurosauria</taxon>
        <taxon>Aves</taxon>
        <taxon>Neognathae</taxon>
        <taxon>Neoaves</taxon>
        <taxon>Charadriiformes</taxon>
        <taxon>Scolopacidae</taxon>
        <taxon>Limosa</taxon>
    </lineage>
</organism>
<gene>
    <name evidence="1" type="ORF">llap_10787</name>
</gene>
<proteinExistence type="predicted"/>
<dbReference type="OrthoDB" id="10056483at2759"/>
<dbReference type="GO" id="GO:0003964">
    <property type="term" value="F:RNA-directed DNA polymerase activity"/>
    <property type="evidence" value="ECO:0007669"/>
    <property type="project" value="UniProtKB-KW"/>
</dbReference>
<accession>A0A2I0TYQ8</accession>